<dbReference type="AlphaFoldDB" id="A0AA39YLY9"/>
<evidence type="ECO:0000313" key="2">
    <source>
        <dbReference type="EMBL" id="KAK0654834.1"/>
    </source>
</evidence>
<sequence length="387" mass="43207">MEPENEEPLATPQTTPGDVGFANEAGQSAKVEAGVVDTKIADLLSDLLGEMKENNRLLRALGAGKTNTDELVAGTASQPIQPPETQNDAEVEEQSKTPETLPPTKLTEDETKLKGTIISHIDHFTKAVANLDEERAAALCKTLFQHMHRPFTWDRNLRQRRSDVSVWLKEKTGTGLTRLLWAHHRVPGYTDEIHKRHLTSYGDQWNLKPAARMVTEGWRIMMRKETNVEWMPMYGTTLVSCHLDKGALRPAADAFRLLTQTPTAGESGNVLSDITCFGSFWVFSMRARQLIGPPPRHVSLDYLSLICTVMVAMGMDNTVAVRFVRSFFEGLPASPRQSLSVSLRAPHHNCLLRTARSGWRRCQQGQQLTDHDGARGCHDGRSQRQPP</sequence>
<dbReference type="EMBL" id="JAULSV010000001">
    <property type="protein sequence ID" value="KAK0654834.1"/>
    <property type="molecule type" value="Genomic_DNA"/>
</dbReference>
<protein>
    <submittedName>
        <fullName evidence="2">Uncharacterized protein</fullName>
    </submittedName>
</protein>
<reference evidence="2" key="1">
    <citation type="submission" date="2023-06" db="EMBL/GenBank/DDBJ databases">
        <title>Genome-scale phylogeny and comparative genomics of the fungal order Sordariales.</title>
        <authorList>
            <consortium name="Lawrence Berkeley National Laboratory"/>
            <person name="Hensen N."/>
            <person name="Bonometti L."/>
            <person name="Westerberg I."/>
            <person name="Brannstrom I.O."/>
            <person name="Guillou S."/>
            <person name="Cros-Aarteil S."/>
            <person name="Calhoun S."/>
            <person name="Haridas S."/>
            <person name="Kuo A."/>
            <person name="Mondo S."/>
            <person name="Pangilinan J."/>
            <person name="Riley R."/>
            <person name="Labutti K."/>
            <person name="Andreopoulos B."/>
            <person name="Lipzen A."/>
            <person name="Chen C."/>
            <person name="Yanf M."/>
            <person name="Daum C."/>
            <person name="Ng V."/>
            <person name="Clum A."/>
            <person name="Steindorff A."/>
            <person name="Ohm R."/>
            <person name="Martin F."/>
            <person name="Silar P."/>
            <person name="Natvig D."/>
            <person name="Lalanne C."/>
            <person name="Gautier V."/>
            <person name="Ament-Velasquez S.L."/>
            <person name="Kruys A."/>
            <person name="Hutchinson M.I."/>
            <person name="Powell A.J."/>
            <person name="Barry K."/>
            <person name="Miller A.N."/>
            <person name="Grigoriev I.V."/>
            <person name="Debuchy R."/>
            <person name="Gladieux P."/>
            <person name="Thoren M.H."/>
            <person name="Johannesson H."/>
        </authorList>
    </citation>
    <scope>NUCLEOTIDE SEQUENCE</scope>
    <source>
        <strain evidence="2">SMH2532-1</strain>
    </source>
</reference>
<feature type="region of interest" description="Disordered" evidence="1">
    <location>
        <begin position="75"/>
        <end position="106"/>
    </location>
</feature>
<accession>A0AA39YLY9</accession>
<evidence type="ECO:0000313" key="3">
    <source>
        <dbReference type="Proteomes" id="UP001174936"/>
    </source>
</evidence>
<feature type="compositionally biased region" description="Polar residues" evidence="1">
    <location>
        <begin position="75"/>
        <end position="86"/>
    </location>
</feature>
<feature type="compositionally biased region" description="Basic and acidic residues" evidence="1">
    <location>
        <begin position="369"/>
        <end position="387"/>
    </location>
</feature>
<comment type="caution">
    <text evidence="2">The sequence shown here is derived from an EMBL/GenBank/DDBJ whole genome shotgun (WGS) entry which is preliminary data.</text>
</comment>
<organism evidence="2 3">
    <name type="scientific">Cercophora newfieldiana</name>
    <dbReference type="NCBI Taxonomy" id="92897"/>
    <lineage>
        <taxon>Eukaryota</taxon>
        <taxon>Fungi</taxon>
        <taxon>Dikarya</taxon>
        <taxon>Ascomycota</taxon>
        <taxon>Pezizomycotina</taxon>
        <taxon>Sordariomycetes</taxon>
        <taxon>Sordariomycetidae</taxon>
        <taxon>Sordariales</taxon>
        <taxon>Lasiosphaeriaceae</taxon>
        <taxon>Cercophora</taxon>
    </lineage>
</organism>
<feature type="region of interest" description="Disordered" evidence="1">
    <location>
        <begin position="1"/>
        <end position="26"/>
    </location>
</feature>
<name>A0AA39YLY9_9PEZI</name>
<gene>
    <name evidence="2" type="ORF">B0T16DRAFT_998</name>
</gene>
<feature type="region of interest" description="Disordered" evidence="1">
    <location>
        <begin position="365"/>
        <end position="387"/>
    </location>
</feature>
<proteinExistence type="predicted"/>
<evidence type="ECO:0000256" key="1">
    <source>
        <dbReference type="SAM" id="MobiDB-lite"/>
    </source>
</evidence>
<keyword evidence="3" id="KW-1185">Reference proteome</keyword>
<dbReference type="Proteomes" id="UP001174936">
    <property type="component" value="Unassembled WGS sequence"/>
</dbReference>